<keyword evidence="5" id="KW-0221">Differentiation</keyword>
<keyword evidence="8" id="KW-0067">ATP-binding</keyword>
<evidence type="ECO:0000313" key="16">
    <source>
        <dbReference type="Proteomes" id="UP000075885"/>
    </source>
</evidence>
<organism evidence="15 16">
    <name type="scientific">Anopheles epiroticus</name>
    <dbReference type="NCBI Taxonomy" id="199890"/>
    <lineage>
        <taxon>Eukaryota</taxon>
        <taxon>Metazoa</taxon>
        <taxon>Ecdysozoa</taxon>
        <taxon>Arthropoda</taxon>
        <taxon>Hexapoda</taxon>
        <taxon>Insecta</taxon>
        <taxon>Pterygota</taxon>
        <taxon>Neoptera</taxon>
        <taxon>Endopterygota</taxon>
        <taxon>Diptera</taxon>
        <taxon>Nematocera</taxon>
        <taxon>Culicoidea</taxon>
        <taxon>Culicidae</taxon>
        <taxon>Anophelinae</taxon>
        <taxon>Anopheles</taxon>
    </lineage>
</organism>
<dbReference type="SMART" id="SM00333">
    <property type="entry name" value="TUDOR"/>
    <property type="match status" value="3"/>
</dbReference>
<keyword evidence="4" id="KW-0547">Nucleotide-binding</keyword>
<sequence length="2001" mass="225334">MADSTEPINRNVVNMENQIFITHYVNPHKFWYKPFHPGSKKKQQKQLQDALDEYCEQHYLHQVNSIPYEPIFGEVVVFYDPSLARWIRCSVSGLKYDAKGQQMCRLWLIDDGYPKVVGVELLRPLPASFQDKSTSSVQRGAIKNVFPARCVYDPQEDQVGREECSVWSENANHMVLSFIEGSRMICFESVTPYTIGKETINFGDLLFVTKGKTYNAVNLLSENAFGLIVDTKPFINQMLETETIIASGRSSMVNGKVSQNESSAYKAFVAQQSQPHAGMTVNGVNEREFDESVSMVGMQTPKNAQRDAIPRQQQQQQQPQQQQQEQQQASVSVDQSSPVVRKTGPSEASESSGSKRSLLLSQKLKLLKAKTMKNDSLNNSKERASSSVETGSVVSGQHSIDPFERIRKESYALTIDIGLSEKAEYELVHNTKPIEPSAGNDAEKLPKNDASKEESAVTKADRSKDVPPHLSMSNAVEKPQCVQKPKSVAAVTLPEPNETPAASQQITTHDTNDLEANAAIGSGISMKQKVALKFAKAKAQKSKQQEMESEQNKKPLPFAPAGVYQMPVMSKQSDLPTVQSNASLKKFDKVIQGEKCIFSRRTHYRVLVHGSKTPKPIDRIAAANFSPRVHQELEELGFTSLHRLQAYSWPHILRENSFICVNGASTGKTFAYLPAVCSVVQRQIEESLVTAVSGPVAIIITYTSREVQRIAFFCRKLLHSEAHSELAVLECYGIRDVTKVCNLLYNSCAILVTTAPGYRRLYERAPEAFVRKRIQTVVIDNIEEIWNHFGPELQLLCKNCDKEGLQMIVTAGYWIPVLAKFLQRYRNMVICIGAFLEAAVYAKARFSLLSFMGEERKQFELIRHLKEHDYRSERTIVFGNDVEDLVPIVEALRQNSINHIVGSERMVLQQHAGFSNWDELLPGDMVVLVCSDTVLGDLKISKAQHIIHYSLAMTWSTFTRRYACSFGYYDCPYLESKGQAAKGPATSLVLLNEKNNQQLPRLVDFLELHQEPIPDGLIAYAQKIRSMLEAARVAEGRAVSMLCTYILGFAVCRNVRNCVFRHTLTLSDMAPEDVPKSGKIRMKICHVFSPAHYAVRLEAHCPTGATGWTVLNDTKRYLMQDFAMQVHFANENRHQIHGQLRRNDLCAVFDDQNYWRCQIINHEEANGDHGEVQLLLIDTGRIMHTKSYALLHLPDQFRELPGQAINVRLAAIVPHDYEQDWDKSATNTVRRWIDNYASRPNCSIQGNVLLALKDTVWVDELYLVEELEGVKTTVTSERIRASLIAKQFGVGDKESFEKIRQLVRDCELFGMESLRREVEQMEREESGSGSGAGVDNVEDWIKGRFKPTVEVSFDSNETLNMVNIEVPLKYDQGLEISDEIDEKPKDNSGRVEPGMKMSEERDGALNDETANVINELFYAIQQQHITPAIRPADDDDEDEDEVSEDHMEMTPFAEEPPLEEDIPMAKVETDDTNLNHEITEAPAIEMIPVDEETPTEETEKDDQKLAPVESDNSVSSSSSFEMLTGSQAAERYQFDELLVGNSYNVIIGHYLAPDDFYVYQSDRIREVDVLIKKFTQDSSSLVPLKHPLAGQHCLALFEDFYYRGRIMAVPEKGATEVDVFLLDFGGIVRCSSVLKASDELLRAVPFLAIKGSFAHIKPTDGAAAWSEEVADAIYDRWLAQHNQGTLFAFIGQVLPCEDTERNEGCHRYEMLLCDGNTSNMLSLVSDIVYDGLAIWVRNEADDWTSTVPDTDEDDNFTQVNFTHEELADLMRKASAAGAIMDTTSARITELAPVESKEVQSAPPPTTTRPAIKSQETSGDERSTKRAIRTQKRTLRELRLECDYCFPPTVWDQEKYFVVLRVHAPDVQRYNLILTTTSVLLQFVKEDDATQRYVLALTLRNPIVPRDSVHGIRGLSIVLRLRKLVPGKRWPTVDTIGSKKLRWVQFANGDDSSSDEMVKENRWKDMLRAHLDSSSVTSSSSGVEQEVDSDVEDEEGVFLALS</sequence>
<comment type="catalytic activity">
    <reaction evidence="12">
        <text>ATP + H2O = ADP + phosphate + H(+)</text>
        <dbReference type="Rhea" id="RHEA:13065"/>
        <dbReference type="ChEBI" id="CHEBI:15377"/>
        <dbReference type="ChEBI" id="CHEBI:15378"/>
        <dbReference type="ChEBI" id="CHEBI:30616"/>
        <dbReference type="ChEBI" id="CHEBI:43474"/>
        <dbReference type="ChEBI" id="CHEBI:456216"/>
        <dbReference type="EC" id="3.6.4.13"/>
    </reaction>
</comment>
<dbReference type="SUPFAM" id="SSF49764">
    <property type="entry name" value="HSP20-like chaperones"/>
    <property type="match status" value="1"/>
</dbReference>
<evidence type="ECO:0000256" key="11">
    <source>
        <dbReference type="ARBA" id="ARBA00023254"/>
    </source>
</evidence>
<dbReference type="Proteomes" id="UP000075885">
    <property type="component" value="Unassembled WGS sequence"/>
</dbReference>
<feature type="region of interest" description="Disordered" evidence="13">
    <location>
        <begin position="302"/>
        <end position="357"/>
    </location>
</feature>
<dbReference type="InterPro" id="IPR027417">
    <property type="entry name" value="P-loop_NTPase"/>
</dbReference>
<feature type="compositionally biased region" description="Acidic residues" evidence="13">
    <location>
        <begin position="1488"/>
        <end position="1500"/>
    </location>
</feature>
<dbReference type="CDD" id="cd06463">
    <property type="entry name" value="p23_like"/>
    <property type="match status" value="1"/>
</dbReference>
<protein>
    <recommendedName>
        <fullName evidence="1">RNA helicase</fullName>
        <ecNumber evidence="1">3.6.4.13</ecNumber>
    </recommendedName>
</protein>
<dbReference type="PROSITE" id="PS51203">
    <property type="entry name" value="CS"/>
    <property type="match status" value="1"/>
</dbReference>
<reference evidence="15" key="2">
    <citation type="submission" date="2020-05" db="UniProtKB">
        <authorList>
            <consortium name="EnsemblMetazoa"/>
        </authorList>
    </citation>
    <scope>IDENTIFICATION</scope>
    <source>
        <strain evidence="15">Epiroticus2</strain>
    </source>
</reference>
<evidence type="ECO:0000256" key="2">
    <source>
        <dbReference type="ARBA" id="ARBA00022473"/>
    </source>
</evidence>
<keyword evidence="7" id="KW-0347">Helicase</keyword>
<evidence type="ECO:0000256" key="5">
    <source>
        <dbReference type="ARBA" id="ARBA00022782"/>
    </source>
</evidence>
<dbReference type="InterPro" id="IPR007052">
    <property type="entry name" value="CS_dom"/>
</dbReference>
<dbReference type="InterPro" id="IPR035437">
    <property type="entry name" value="SNase_OB-fold_sf"/>
</dbReference>
<keyword evidence="6" id="KW-0378">Hydrolase</keyword>
<dbReference type="Gene3D" id="2.40.50.90">
    <property type="match status" value="1"/>
</dbReference>
<feature type="compositionally biased region" description="Low complexity" evidence="13">
    <location>
        <begin position="312"/>
        <end position="328"/>
    </location>
</feature>
<keyword evidence="16" id="KW-1185">Reference proteome</keyword>
<dbReference type="STRING" id="199890.A0A182PLB1"/>
<keyword evidence="9" id="KW-0744">Spermatogenesis</keyword>
<feature type="region of interest" description="Disordered" evidence="13">
    <location>
        <begin position="1971"/>
        <end position="2001"/>
    </location>
</feature>
<keyword evidence="10" id="KW-0943">RNA-mediated gene silencing</keyword>
<feature type="domain" description="CS" evidence="14">
    <location>
        <begin position="1843"/>
        <end position="1933"/>
    </location>
</feature>
<evidence type="ECO:0000256" key="10">
    <source>
        <dbReference type="ARBA" id="ARBA00023158"/>
    </source>
</evidence>
<evidence type="ECO:0000256" key="12">
    <source>
        <dbReference type="ARBA" id="ARBA00047984"/>
    </source>
</evidence>
<evidence type="ECO:0000256" key="7">
    <source>
        <dbReference type="ARBA" id="ARBA00022806"/>
    </source>
</evidence>
<feature type="compositionally biased region" description="Low complexity" evidence="13">
    <location>
        <begin position="385"/>
        <end position="396"/>
    </location>
</feature>
<dbReference type="GO" id="GO:0003724">
    <property type="term" value="F:RNA helicase activity"/>
    <property type="evidence" value="ECO:0007669"/>
    <property type="project" value="UniProtKB-EC"/>
</dbReference>
<dbReference type="GO" id="GO:0005737">
    <property type="term" value="C:cytoplasm"/>
    <property type="evidence" value="ECO:0007669"/>
    <property type="project" value="UniProtKB-ARBA"/>
</dbReference>
<dbReference type="SUPFAM" id="SSF63748">
    <property type="entry name" value="Tudor/PWWP/MBT"/>
    <property type="match status" value="3"/>
</dbReference>
<dbReference type="GO" id="GO:0016787">
    <property type="term" value="F:hydrolase activity"/>
    <property type="evidence" value="ECO:0007669"/>
    <property type="project" value="UniProtKB-KW"/>
</dbReference>
<dbReference type="InterPro" id="IPR008978">
    <property type="entry name" value="HSP20-like_chaperone"/>
</dbReference>
<feature type="compositionally biased region" description="Basic and acidic residues" evidence="13">
    <location>
        <begin position="441"/>
        <end position="467"/>
    </location>
</feature>
<dbReference type="GO" id="GO:0042078">
    <property type="term" value="P:germ-line stem cell division"/>
    <property type="evidence" value="ECO:0007669"/>
    <property type="project" value="TreeGrafter"/>
</dbReference>
<dbReference type="GO" id="GO:0005524">
    <property type="term" value="F:ATP binding"/>
    <property type="evidence" value="ECO:0007669"/>
    <property type="project" value="UniProtKB-KW"/>
</dbReference>
<evidence type="ECO:0000256" key="8">
    <source>
        <dbReference type="ARBA" id="ARBA00022840"/>
    </source>
</evidence>
<dbReference type="PANTHER" id="PTHR22655:SF2">
    <property type="entry name" value="ATP-DEPENDENT RNA HELICASE TDRD12-RELATED"/>
    <property type="match status" value="1"/>
</dbReference>
<feature type="compositionally biased region" description="Low complexity" evidence="13">
    <location>
        <begin position="1510"/>
        <end position="1519"/>
    </location>
</feature>
<dbReference type="Gene3D" id="2.30.30.140">
    <property type="match status" value="2"/>
</dbReference>
<proteinExistence type="predicted"/>
<evidence type="ECO:0000256" key="9">
    <source>
        <dbReference type="ARBA" id="ARBA00022871"/>
    </source>
</evidence>
<dbReference type="VEuPathDB" id="VectorBase:AEPI007728"/>
<dbReference type="GO" id="GO:0031047">
    <property type="term" value="P:regulatory ncRNA-mediated gene silencing"/>
    <property type="evidence" value="ECO:0007669"/>
    <property type="project" value="UniProtKB-KW"/>
</dbReference>
<evidence type="ECO:0000256" key="6">
    <source>
        <dbReference type="ARBA" id="ARBA00022801"/>
    </source>
</evidence>
<feature type="region of interest" description="Disordered" evidence="13">
    <location>
        <begin position="1792"/>
        <end position="1826"/>
    </location>
</feature>
<dbReference type="InterPro" id="IPR002999">
    <property type="entry name" value="Tudor"/>
</dbReference>
<dbReference type="SUPFAM" id="SSF52540">
    <property type="entry name" value="P-loop containing nucleoside triphosphate hydrolases"/>
    <property type="match status" value="2"/>
</dbReference>
<keyword evidence="2" id="KW-0217">Developmental protein</keyword>
<dbReference type="PANTHER" id="PTHR22655">
    <property type="entry name" value="ATP-DEPENDENT RNA HELICASE TDRD12-RELATED"/>
    <property type="match status" value="1"/>
</dbReference>
<dbReference type="GO" id="GO:0007283">
    <property type="term" value="P:spermatogenesis"/>
    <property type="evidence" value="ECO:0007669"/>
    <property type="project" value="UniProtKB-KW"/>
</dbReference>
<dbReference type="GO" id="GO:0003676">
    <property type="term" value="F:nucleic acid binding"/>
    <property type="evidence" value="ECO:0007669"/>
    <property type="project" value="InterPro"/>
</dbReference>
<dbReference type="Gene3D" id="3.40.50.300">
    <property type="entry name" value="P-loop containing nucleotide triphosphate hydrolases"/>
    <property type="match status" value="2"/>
</dbReference>
<feature type="compositionally biased region" description="Acidic residues" evidence="13">
    <location>
        <begin position="1984"/>
        <end position="1995"/>
    </location>
</feature>
<evidence type="ECO:0000256" key="3">
    <source>
        <dbReference type="ARBA" id="ARBA00022737"/>
    </source>
</evidence>
<dbReference type="InterPro" id="IPR011545">
    <property type="entry name" value="DEAD/DEAH_box_helicase_dom"/>
</dbReference>
<dbReference type="GO" id="GO:0051321">
    <property type="term" value="P:meiotic cell cycle"/>
    <property type="evidence" value="ECO:0007669"/>
    <property type="project" value="UniProtKB-KW"/>
</dbReference>
<keyword evidence="11" id="KW-0469">Meiosis</keyword>
<reference evidence="16" key="1">
    <citation type="submission" date="2013-03" db="EMBL/GenBank/DDBJ databases">
        <title>The Genome Sequence of Anopheles epiroticus epiroticus2.</title>
        <authorList>
            <consortium name="The Broad Institute Genomics Platform"/>
            <person name="Neafsey D.E."/>
            <person name="Howell P."/>
            <person name="Walker B."/>
            <person name="Young S.K."/>
            <person name="Zeng Q."/>
            <person name="Gargeya S."/>
            <person name="Fitzgerald M."/>
            <person name="Haas B."/>
            <person name="Abouelleil A."/>
            <person name="Allen A.W."/>
            <person name="Alvarado L."/>
            <person name="Arachchi H.M."/>
            <person name="Berlin A.M."/>
            <person name="Chapman S.B."/>
            <person name="Gainer-Dewar J."/>
            <person name="Goldberg J."/>
            <person name="Griggs A."/>
            <person name="Gujja S."/>
            <person name="Hansen M."/>
            <person name="Howarth C."/>
            <person name="Imamovic A."/>
            <person name="Ireland A."/>
            <person name="Larimer J."/>
            <person name="McCowan C."/>
            <person name="Murphy C."/>
            <person name="Pearson M."/>
            <person name="Poon T.W."/>
            <person name="Priest M."/>
            <person name="Roberts A."/>
            <person name="Saif S."/>
            <person name="Shea T."/>
            <person name="Sisk P."/>
            <person name="Sykes S."/>
            <person name="Wortman J."/>
            <person name="Nusbaum C."/>
            <person name="Birren B."/>
        </authorList>
    </citation>
    <scope>NUCLEOTIDE SEQUENCE [LARGE SCALE GENOMIC DNA]</scope>
    <source>
        <strain evidence="16">Epiroticus2</strain>
    </source>
</reference>
<feature type="compositionally biased region" description="Low complexity" evidence="13">
    <location>
        <begin position="1972"/>
        <end position="1983"/>
    </location>
</feature>
<dbReference type="EC" id="3.6.4.13" evidence="1"/>
<evidence type="ECO:0000256" key="4">
    <source>
        <dbReference type="ARBA" id="ARBA00022741"/>
    </source>
</evidence>
<feature type="region of interest" description="Disordered" evidence="13">
    <location>
        <begin position="1488"/>
        <end position="1519"/>
    </location>
</feature>
<name>A0A182PLB1_9DIPT</name>
<keyword evidence="3" id="KW-0677">Repeat</keyword>
<dbReference type="Pfam" id="PF00270">
    <property type="entry name" value="DEAD"/>
    <property type="match status" value="1"/>
</dbReference>
<feature type="region of interest" description="Disordered" evidence="13">
    <location>
        <begin position="431"/>
        <end position="483"/>
    </location>
</feature>
<feature type="compositionally biased region" description="Polar residues" evidence="13">
    <location>
        <begin position="329"/>
        <end position="338"/>
    </location>
</feature>
<accession>A0A182PLB1</accession>
<dbReference type="CDD" id="cd20435">
    <property type="entry name" value="Tudor_TDRD12_rpt2"/>
    <property type="match status" value="1"/>
</dbReference>
<dbReference type="Pfam" id="PF00567">
    <property type="entry name" value="TUDOR"/>
    <property type="match status" value="3"/>
</dbReference>
<evidence type="ECO:0000313" key="15">
    <source>
        <dbReference type="EnsemblMetazoa" id="AEPI007728-PA"/>
    </source>
</evidence>
<evidence type="ECO:0000259" key="14">
    <source>
        <dbReference type="PROSITE" id="PS51203"/>
    </source>
</evidence>
<evidence type="ECO:0000256" key="1">
    <source>
        <dbReference type="ARBA" id="ARBA00012552"/>
    </source>
</evidence>
<dbReference type="EnsemblMetazoa" id="AEPI007728-RA">
    <property type="protein sequence ID" value="AEPI007728-PA"/>
    <property type="gene ID" value="AEPI007728"/>
</dbReference>
<dbReference type="Gene3D" id="2.60.40.790">
    <property type="match status" value="1"/>
</dbReference>
<evidence type="ECO:0000256" key="13">
    <source>
        <dbReference type="SAM" id="MobiDB-lite"/>
    </source>
</evidence>
<feature type="region of interest" description="Disordered" evidence="13">
    <location>
        <begin position="370"/>
        <end position="396"/>
    </location>
</feature>